<evidence type="ECO:0000313" key="2">
    <source>
        <dbReference type="EnsemblPlants" id="PAC:32922619.CDS.1"/>
    </source>
</evidence>
<dbReference type="Gramene" id="Pp3c4_22329V3.1">
    <property type="protein sequence ID" value="PAC:32922619.CDS.1"/>
    <property type="gene ID" value="Pp3c4_22329"/>
</dbReference>
<gene>
    <name evidence="1" type="ORF">PHYPA_006598</name>
</gene>
<organism evidence="1">
    <name type="scientific">Physcomitrium patens</name>
    <name type="common">Spreading-leaved earth moss</name>
    <name type="synonym">Physcomitrella patens</name>
    <dbReference type="NCBI Taxonomy" id="3218"/>
    <lineage>
        <taxon>Eukaryota</taxon>
        <taxon>Viridiplantae</taxon>
        <taxon>Streptophyta</taxon>
        <taxon>Embryophyta</taxon>
        <taxon>Bryophyta</taxon>
        <taxon>Bryophytina</taxon>
        <taxon>Bryopsida</taxon>
        <taxon>Funariidae</taxon>
        <taxon>Funariales</taxon>
        <taxon>Funariaceae</taxon>
        <taxon>Physcomitrium</taxon>
    </lineage>
</organism>
<reference evidence="2" key="3">
    <citation type="submission" date="2020-12" db="UniProtKB">
        <authorList>
            <consortium name="EnsemblPlants"/>
        </authorList>
    </citation>
    <scope>IDENTIFICATION</scope>
</reference>
<proteinExistence type="predicted"/>
<keyword evidence="3" id="KW-1185">Reference proteome</keyword>
<name>A0A2K1KPM2_PHYPA</name>
<sequence length="94" mass="10922">MQVAFIVCAEDVGTEVALSILPTNFLSLLRKRRATKYKLATFVNTPHDSHVTERKVTENRFSHFFWQFSKFRSAILFRGHLLCVSRTTGRVVYK</sequence>
<protein>
    <submittedName>
        <fullName evidence="1 2">Uncharacterized protein</fullName>
    </submittedName>
</protein>
<evidence type="ECO:0000313" key="3">
    <source>
        <dbReference type="Proteomes" id="UP000006727"/>
    </source>
</evidence>
<dbReference type="Proteomes" id="UP000006727">
    <property type="component" value="Chromosome 4"/>
</dbReference>
<reference evidence="1 3" key="1">
    <citation type="journal article" date="2008" name="Science">
        <title>The Physcomitrella genome reveals evolutionary insights into the conquest of land by plants.</title>
        <authorList>
            <person name="Rensing S."/>
            <person name="Lang D."/>
            <person name="Zimmer A."/>
            <person name="Terry A."/>
            <person name="Salamov A."/>
            <person name="Shapiro H."/>
            <person name="Nishiyama T."/>
            <person name="Perroud P.-F."/>
            <person name="Lindquist E."/>
            <person name="Kamisugi Y."/>
            <person name="Tanahashi T."/>
            <person name="Sakakibara K."/>
            <person name="Fujita T."/>
            <person name="Oishi K."/>
            <person name="Shin-I T."/>
            <person name="Kuroki Y."/>
            <person name="Toyoda A."/>
            <person name="Suzuki Y."/>
            <person name="Hashimoto A."/>
            <person name="Yamaguchi K."/>
            <person name="Sugano A."/>
            <person name="Kohara Y."/>
            <person name="Fujiyama A."/>
            <person name="Anterola A."/>
            <person name="Aoki S."/>
            <person name="Ashton N."/>
            <person name="Barbazuk W.B."/>
            <person name="Barker E."/>
            <person name="Bennetzen J."/>
            <person name="Bezanilla M."/>
            <person name="Blankenship R."/>
            <person name="Cho S.H."/>
            <person name="Dutcher S."/>
            <person name="Estelle M."/>
            <person name="Fawcett J.A."/>
            <person name="Gundlach H."/>
            <person name="Hanada K."/>
            <person name="Heyl A."/>
            <person name="Hicks K.A."/>
            <person name="Hugh J."/>
            <person name="Lohr M."/>
            <person name="Mayer K."/>
            <person name="Melkozernov A."/>
            <person name="Murata T."/>
            <person name="Nelson D."/>
            <person name="Pils B."/>
            <person name="Prigge M."/>
            <person name="Reiss B."/>
            <person name="Renner T."/>
            <person name="Rombauts S."/>
            <person name="Rushton P."/>
            <person name="Sanderfoot A."/>
            <person name="Schween G."/>
            <person name="Shiu S.-H."/>
            <person name="Stueber K."/>
            <person name="Theodoulou F.L."/>
            <person name="Tu H."/>
            <person name="Van de Peer Y."/>
            <person name="Verrier P.J."/>
            <person name="Waters E."/>
            <person name="Wood A."/>
            <person name="Yang L."/>
            <person name="Cove D."/>
            <person name="Cuming A."/>
            <person name="Hasebe M."/>
            <person name="Lucas S."/>
            <person name="Mishler D.B."/>
            <person name="Reski R."/>
            <person name="Grigoriev I."/>
            <person name="Quatrano R.S."/>
            <person name="Boore J.L."/>
        </authorList>
    </citation>
    <scope>NUCLEOTIDE SEQUENCE [LARGE SCALE GENOMIC DNA]</scope>
    <source>
        <strain evidence="2 3">cv. Gransden 2004</strain>
    </source>
</reference>
<reference evidence="1 3" key="2">
    <citation type="journal article" date="2018" name="Plant J.">
        <title>The Physcomitrella patens chromosome-scale assembly reveals moss genome structure and evolution.</title>
        <authorList>
            <person name="Lang D."/>
            <person name="Ullrich K.K."/>
            <person name="Murat F."/>
            <person name="Fuchs J."/>
            <person name="Jenkins J."/>
            <person name="Haas F.B."/>
            <person name="Piednoel M."/>
            <person name="Gundlach H."/>
            <person name="Van Bel M."/>
            <person name="Meyberg R."/>
            <person name="Vives C."/>
            <person name="Morata J."/>
            <person name="Symeonidi A."/>
            <person name="Hiss M."/>
            <person name="Muchero W."/>
            <person name="Kamisugi Y."/>
            <person name="Saleh O."/>
            <person name="Blanc G."/>
            <person name="Decker E.L."/>
            <person name="van Gessel N."/>
            <person name="Grimwood J."/>
            <person name="Hayes R.D."/>
            <person name="Graham S.W."/>
            <person name="Gunter L.E."/>
            <person name="McDaniel S.F."/>
            <person name="Hoernstein S.N.W."/>
            <person name="Larsson A."/>
            <person name="Li F.W."/>
            <person name="Perroud P.F."/>
            <person name="Phillips J."/>
            <person name="Ranjan P."/>
            <person name="Rokshar D.S."/>
            <person name="Rothfels C.J."/>
            <person name="Schneider L."/>
            <person name="Shu S."/>
            <person name="Stevenson D.W."/>
            <person name="Thummler F."/>
            <person name="Tillich M."/>
            <person name="Villarreal Aguilar J.C."/>
            <person name="Widiez T."/>
            <person name="Wong G.K."/>
            <person name="Wymore A."/>
            <person name="Zhang Y."/>
            <person name="Zimmer A.D."/>
            <person name="Quatrano R.S."/>
            <person name="Mayer K.F.X."/>
            <person name="Goodstein D."/>
            <person name="Casacuberta J.M."/>
            <person name="Vandepoele K."/>
            <person name="Reski R."/>
            <person name="Cuming A.C."/>
            <person name="Tuskan G.A."/>
            <person name="Maumus F."/>
            <person name="Salse J."/>
            <person name="Schmutz J."/>
            <person name="Rensing S.A."/>
        </authorList>
    </citation>
    <scope>NUCLEOTIDE SEQUENCE [LARGE SCALE GENOMIC DNA]</scope>
    <source>
        <strain evidence="2 3">cv. Gransden 2004</strain>
    </source>
</reference>
<dbReference type="EMBL" id="ABEU02000004">
    <property type="protein sequence ID" value="PNR55701.1"/>
    <property type="molecule type" value="Genomic_DNA"/>
</dbReference>
<dbReference type="InParanoid" id="A0A2K1KPM2"/>
<accession>A0A2K1KPM2</accession>
<dbReference type="EnsemblPlants" id="Pp3c4_22329V3.1">
    <property type="protein sequence ID" value="PAC:32922619.CDS.1"/>
    <property type="gene ID" value="Pp3c4_22329"/>
</dbReference>
<evidence type="ECO:0000313" key="1">
    <source>
        <dbReference type="EMBL" id="PNR55701.1"/>
    </source>
</evidence>
<dbReference type="AlphaFoldDB" id="A0A2K1KPM2"/>